<dbReference type="FunFam" id="3.40.50.2020:FF:000002">
    <property type="entry name" value="Ribose-phosphate pyrophosphokinase"/>
    <property type="match status" value="1"/>
</dbReference>
<dbReference type="NCBIfam" id="NF002320">
    <property type="entry name" value="PRK01259.1"/>
    <property type="match status" value="1"/>
</dbReference>
<organism evidence="12 13">
    <name type="scientific">Alistipes finegoldii</name>
    <dbReference type="NCBI Taxonomy" id="214856"/>
    <lineage>
        <taxon>Bacteria</taxon>
        <taxon>Pseudomonadati</taxon>
        <taxon>Bacteroidota</taxon>
        <taxon>Bacteroidia</taxon>
        <taxon>Bacteroidales</taxon>
        <taxon>Rikenellaceae</taxon>
        <taxon>Alistipes</taxon>
    </lineage>
</organism>
<dbReference type="GO" id="GO:0002189">
    <property type="term" value="C:ribose phosphate diphosphokinase complex"/>
    <property type="evidence" value="ECO:0007669"/>
    <property type="project" value="TreeGrafter"/>
</dbReference>
<protein>
    <recommendedName>
        <fullName evidence="1">ribose-phosphate diphosphokinase</fullName>
        <ecNumber evidence="1">2.7.6.1</ecNumber>
    </recommendedName>
</protein>
<dbReference type="SMART" id="SM01400">
    <property type="entry name" value="Pribosyltran_N"/>
    <property type="match status" value="1"/>
</dbReference>
<comment type="caution">
    <text evidence="12">The sequence shown here is derived from an EMBL/GenBank/DDBJ whole genome shotgun (WGS) entry which is preliminary data.</text>
</comment>
<evidence type="ECO:0000256" key="7">
    <source>
        <dbReference type="ARBA" id="ARBA00022777"/>
    </source>
</evidence>
<dbReference type="AlphaFoldDB" id="A0AA37P3Z4"/>
<evidence type="ECO:0000256" key="8">
    <source>
        <dbReference type="ARBA" id="ARBA00022840"/>
    </source>
</evidence>
<keyword evidence="3" id="KW-0808">Transferase</keyword>
<dbReference type="EC" id="2.7.6.1" evidence="1"/>
<dbReference type="RefSeq" id="WP_244076497.1">
    <property type="nucleotide sequence ID" value="NZ_AP025581.1"/>
</dbReference>
<dbReference type="InterPro" id="IPR005946">
    <property type="entry name" value="Rib-P_diPkinase"/>
</dbReference>
<dbReference type="CDD" id="cd06223">
    <property type="entry name" value="PRTases_typeI"/>
    <property type="match status" value="1"/>
</dbReference>
<dbReference type="GO" id="GO:0006015">
    <property type="term" value="P:5-phosphoribose 1-diphosphate biosynthetic process"/>
    <property type="evidence" value="ECO:0007669"/>
    <property type="project" value="TreeGrafter"/>
</dbReference>
<keyword evidence="9" id="KW-0460">Magnesium</keyword>
<dbReference type="Pfam" id="PF14572">
    <property type="entry name" value="Pribosyl_synth"/>
    <property type="match status" value="1"/>
</dbReference>
<proteinExistence type="predicted"/>
<gene>
    <name evidence="12" type="primary">prsA</name>
    <name evidence="12" type="ORF">CE91St16_18460</name>
</gene>
<dbReference type="Pfam" id="PF13793">
    <property type="entry name" value="Pribosyltran_N"/>
    <property type="match status" value="1"/>
</dbReference>
<evidence type="ECO:0000256" key="1">
    <source>
        <dbReference type="ARBA" id="ARBA00013247"/>
    </source>
</evidence>
<dbReference type="PROSITE" id="PS00114">
    <property type="entry name" value="PRPP_SYNTHASE"/>
    <property type="match status" value="1"/>
</dbReference>
<evidence type="ECO:0000256" key="2">
    <source>
        <dbReference type="ARBA" id="ARBA00022490"/>
    </source>
</evidence>
<dbReference type="FunFam" id="3.40.50.2020:FF:000007">
    <property type="entry name" value="Ribose-phosphate pyrophosphokinase"/>
    <property type="match status" value="1"/>
</dbReference>
<keyword evidence="5" id="KW-0545">Nucleotide biosynthesis</keyword>
<dbReference type="Gene3D" id="3.40.50.2020">
    <property type="match status" value="2"/>
</dbReference>
<sequence length="313" mass="34371">MAIHKIKIFSGRGSEYLAEKIAASFGTTLGQSEVLRFSDGEFQPCYNESIRGCTVFIIQSTFPPSDNLMELLMMIDAARRASAYKVVAVIPYFGWARQDRKDRPRVPIGAKLVANLLMAAGVDRVMTMDLHADQIQGFFDVPVDALYASGIFIPYIESLKIEDLSIAAPDMGGAKRANTYAKLLGTPIIISHKERAKANVVGKMTAIGEVEGRNILIVDDMIDTAGTICMAADMLMSRGAKSVRAAITHPVLSGPAYERINDSALEEVIVTDTIPLNSDKDLHKFTVLTIADMFADVIERVHNYKEISSIFFK</sequence>
<evidence type="ECO:0000256" key="10">
    <source>
        <dbReference type="ARBA" id="ARBA00049535"/>
    </source>
</evidence>
<dbReference type="GO" id="GO:0006164">
    <property type="term" value="P:purine nucleotide biosynthetic process"/>
    <property type="evidence" value="ECO:0007669"/>
    <property type="project" value="TreeGrafter"/>
</dbReference>
<dbReference type="InterPro" id="IPR000842">
    <property type="entry name" value="PRib_PP_synth_CS"/>
</dbReference>
<evidence type="ECO:0000256" key="3">
    <source>
        <dbReference type="ARBA" id="ARBA00022679"/>
    </source>
</evidence>
<dbReference type="PANTHER" id="PTHR10210">
    <property type="entry name" value="RIBOSE-PHOSPHATE DIPHOSPHOKINASE FAMILY MEMBER"/>
    <property type="match status" value="1"/>
</dbReference>
<dbReference type="InterPro" id="IPR000836">
    <property type="entry name" value="PRTase_dom"/>
</dbReference>
<evidence type="ECO:0000256" key="9">
    <source>
        <dbReference type="ARBA" id="ARBA00022842"/>
    </source>
</evidence>
<keyword evidence="6" id="KW-0547">Nucleotide-binding</keyword>
<dbReference type="NCBIfam" id="TIGR01251">
    <property type="entry name" value="ribP_PPkin"/>
    <property type="match status" value="1"/>
</dbReference>
<dbReference type="GO" id="GO:0004749">
    <property type="term" value="F:ribose phosphate diphosphokinase activity"/>
    <property type="evidence" value="ECO:0007669"/>
    <property type="project" value="UniProtKB-EC"/>
</dbReference>
<dbReference type="GO" id="GO:0000287">
    <property type="term" value="F:magnesium ion binding"/>
    <property type="evidence" value="ECO:0007669"/>
    <property type="project" value="InterPro"/>
</dbReference>
<dbReference type="Proteomes" id="UP001055105">
    <property type="component" value="Unassembled WGS sequence"/>
</dbReference>
<dbReference type="GO" id="GO:0016301">
    <property type="term" value="F:kinase activity"/>
    <property type="evidence" value="ECO:0007669"/>
    <property type="project" value="UniProtKB-KW"/>
</dbReference>
<dbReference type="PANTHER" id="PTHR10210:SF41">
    <property type="entry name" value="RIBOSE-PHOSPHATE PYROPHOSPHOKINASE 1, CHLOROPLASTIC"/>
    <property type="match status" value="1"/>
</dbReference>
<dbReference type="InterPro" id="IPR029099">
    <property type="entry name" value="Pribosyltran_N"/>
</dbReference>
<dbReference type="GO" id="GO:0009156">
    <property type="term" value="P:ribonucleoside monophosphate biosynthetic process"/>
    <property type="evidence" value="ECO:0007669"/>
    <property type="project" value="InterPro"/>
</dbReference>
<evidence type="ECO:0000256" key="5">
    <source>
        <dbReference type="ARBA" id="ARBA00022727"/>
    </source>
</evidence>
<evidence type="ECO:0000313" key="13">
    <source>
        <dbReference type="Proteomes" id="UP001055105"/>
    </source>
</evidence>
<accession>A0AA37P3Z4</accession>
<reference evidence="12" key="1">
    <citation type="submission" date="2022-01" db="EMBL/GenBank/DDBJ databases">
        <title>Novel bile acid biosynthetic pathways are enriched in the microbiome of centenarians.</title>
        <authorList>
            <person name="Sato Y."/>
            <person name="Atarashi K."/>
            <person name="Plichta R.D."/>
            <person name="Arai Y."/>
            <person name="Sasajima S."/>
            <person name="Kearney M.S."/>
            <person name="Suda W."/>
            <person name="Takeshita K."/>
            <person name="Sasaki T."/>
            <person name="Okamoto S."/>
            <person name="Skelly N.A."/>
            <person name="Okamura Y."/>
            <person name="Vlamakis H."/>
            <person name="Li Y."/>
            <person name="Tanoue T."/>
            <person name="Takei H."/>
            <person name="Nittono H."/>
            <person name="Narushima S."/>
            <person name="Irie J."/>
            <person name="Itoh H."/>
            <person name="Moriya K."/>
            <person name="Sugiura Y."/>
            <person name="Suematsu M."/>
            <person name="Moritoki N."/>
            <person name="Shibata S."/>
            <person name="Littman R.D."/>
            <person name="Fischbach A.M."/>
            <person name="Uwamino Y."/>
            <person name="Inoue T."/>
            <person name="Honda A."/>
            <person name="Hattori M."/>
            <person name="Murai T."/>
            <person name="Xavier J.R."/>
            <person name="Hirose N."/>
            <person name="Honda K."/>
        </authorList>
    </citation>
    <scope>NUCLEOTIDE SEQUENCE</scope>
    <source>
        <strain evidence="12">CE91-St16</strain>
    </source>
</reference>
<dbReference type="GO" id="GO:0005524">
    <property type="term" value="F:ATP binding"/>
    <property type="evidence" value="ECO:0007669"/>
    <property type="project" value="UniProtKB-KW"/>
</dbReference>
<name>A0AA37P3Z4_9BACT</name>
<evidence type="ECO:0000313" key="12">
    <source>
        <dbReference type="EMBL" id="GKI18938.1"/>
    </source>
</evidence>
<dbReference type="SUPFAM" id="SSF53271">
    <property type="entry name" value="PRTase-like"/>
    <property type="match status" value="1"/>
</dbReference>
<keyword evidence="8" id="KW-0067">ATP-binding</keyword>
<dbReference type="InterPro" id="IPR029057">
    <property type="entry name" value="PRTase-like"/>
</dbReference>
<keyword evidence="2" id="KW-0963">Cytoplasm</keyword>
<evidence type="ECO:0000259" key="11">
    <source>
        <dbReference type="Pfam" id="PF13793"/>
    </source>
</evidence>
<evidence type="ECO:0000256" key="4">
    <source>
        <dbReference type="ARBA" id="ARBA00022723"/>
    </source>
</evidence>
<comment type="catalytic activity">
    <reaction evidence="10">
        <text>D-ribose 5-phosphate + ATP = 5-phospho-alpha-D-ribose 1-diphosphate + AMP + H(+)</text>
        <dbReference type="Rhea" id="RHEA:15609"/>
        <dbReference type="ChEBI" id="CHEBI:15378"/>
        <dbReference type="ChEBI" id="CHEBI:30616"/>
        <dbReference type="ChEBI" id="CHEBI:58017"/>
        <dbReference type="ChEBI" id="CHEBI:78346"/>
        <dbReference type="ChEBI" id="CHEBI:456215"/>
        <dbReference type="EC" id="2.7.6.1"/>
    </reaction>
</comment>
<keyword evidence="7" id="KW-0418">Kinase</keyword>
<dbReference type="EMBL" id="BQOL01000001">
    <property type="protein sequence ID" value="GKI18938.1"/>
    <property type="molecule type" value="Genomic_DNA"/>
</dbReference>
<keyword evidence="4" id="KW-0479">Metal-binding</keyword>
<feature type="domain" description="Ribose-phosphate pyrophosphokinase N-terminal" evidence="11">
    <location>
        <begin position="6"/>
        <end position="121"/>
    </location>
</feature>
<evidence type="ECO:0000256" key="6">
    <source>
        <dbReference type="ARBA" id="ARBA00022741"/>
    </source>
</evidence>
<dbReference type="GO" id="GO:0005737">
    <property type="term" value="C:cytoplasm"/>
    <property type="evidence" value="ECO:0007669"/>
    <property type="project" value="TreeGrafter"/>
</dbReference>